<sequence length="192" mass="22534">MTALHIPLLFQKRHILPTGRMQLYLSALTHSTILKAILSSKTGIGICMLNDKSSRQQLCHIGTRVTIEDFHHEPDKQLIKINIYGQEAFKITNIEHSNNNIIWGKCQQLPQWPQRKVTNEQQLLSTRLQLMFHKHPNLQLLHHQQEFHNLSWLCQRWLEILPVSTQEKQTLLNSPNCLYACDYLMSMIQTRH</sequence>
<dbReference type="GO" id="GO:0004252">
    <property type="term" value="F:serine-type endopeptidase activity"/>
    <property type="evidence" value="ECO:0007669"/>
    <property type="project" value="UniProtKB-EC"/>
</dbReference>
<dbReference type="EC" id="3.4.21.53" evidence="2"/>
<name>A0A1T4NUI6_9GAMM</name>
<dbReference type="Proteomes" id="UP000191116">
    <property type="component" value="Unassembled WGS sequence"/>
</dbReference>
<gene>
    <name evidence="2" type="primary">lon_2</name>
    <name evidence="2" type="ORF">CZ814_00715</name>
</gene>
<evidence type="ECO:0000313" key="3">
    <source>
        <dbReference type="Proteomes" id="UP000191116"/>
    </source>
</evidence>
<dbReference type="AlphaFoldDB" id="A0A1T4NUI6"/>
<dbReference type="SUPFAM" id="SSF88697">
    <property type="entry name" value="PUA domain-like"/>
    <property type="match status" value="1"/>
</dbReference>
<dbReference type="Gene3D" id="2.30.130.40">
    <property type="entry name" value="LON domain-like"/>
    <property type="match status" value="1"/>
</dbReference>
<dbReference type="OrthoDB" id="8558970at2"/>
<keyword evidence="2" id="KW-0645">Protease</keyword>
<dbReference type="EMBL" id="FUWP01000002">
    <property type="protein sequence ID" value="SJZ82873.1"/>
    <property type="molecule type" value="Genomic_DNA"/>
</dbReference>
<dbReference type="GO" id="GO:0006508">
    <property type="term" value="P:proteolysis"/>
    <property type="evidence" value="ECO:0007669"/>
    <property type="project" value="UniProtKB-KW"/>
</dbReference>
<organism evidence="2 3">
    <name type="scientific">Photobacterium toruni</name>
    <dbReference type="NCBI Taxonomy" id="1935446"/>
    <lineage>
        <taxon>Bacteria</taxon>
        <taxon>Pseudomonadati</taxon>
        <taxon>Pseudomonadota</taxon>
        <taxon>Gammaproteobacteria</taxon>
        <taxon>Vibrionales</taxon>
        <taxon>Vibrionaceae</taxon>
        <taxon>Photobacterium</taxon>
    </lineage>
</organism>
<accession>A0A1T4NUI6</accession>
<dbReference type="InterPro" id="IPR003111">
    <property type="entry name" value="Lon_prtase_N"/>
</dbReference>
<reference evidence="2 3" key="1">
    <citation type="submission" date="2017-02" db="EMBL/GenBank/DDBJ databases">
        <authorList>
            <person name="Peterson S.W."/>
        </authorList>
    </citation>
    <scope>NUCLEOTIDE SEQUENCE [LARGE SCALE GENOMIC DNA]</scope>
    <source>
        <strain evidence="2 3">CECT 9189</strain>
    </source>
</reference>
<dbReference type="InterPro" id="IPR046336">
    <property type="entry name" value="Lon_prtase_N_sf"/>
</dbReference>
<evidence type="ECO:0000313" key="2">
    <source>
        <dbReference type="EMBL" id="SJZ82873.1"/>
    </source>
</evidence>
<feature type="domain" description="Lon N-terminal" evidence="1">
    <location>
        <begin position="5"/>
        <end position="190"/>
    </location>
</feature>
<dbReference type="InterPro" id="IPR015947">
    <property type="entry name" value="PUA-like_sf"/>
</dbReference>
<dbReference type="RefSeq" id="WP_080173496.1">
    <property type="nucleotide sequence ID" value="NZ_AP024854.1"/>
</dbReference>
<protein>
    <submittedName>
        <fullName evidence="2">Lon protease</fullName>
        <ecNumber evidence="2">3.4.21.53</ecNumber>
    </submittedName>
</protein>
<keyword evidence="2" id="KW-0378">Hydrolase</keyword>
<proteinExistence type="predicted"/>
<dbReference type="SMART" id="SM00464">
    <property type="entry name" value="LON"/>
    <property type="match status" value="1"/>
</dbReference>
<dbReference type="Pfam" id="PF02190">
    <property type="entry name" value="LON_substr_bdg"/>
    <property type="match status" value="1"/>
</dbReference>
<evidence type="ECO:0000259" key="1">
    <source>
        <dbReference type="SMART" id="SM00464"/>
    </source>
</evidence>